<dbReference type="Proteomes" id="UP000825729">
    <property type="component" value="Unassembled WGS sequence"/>
</dbReference>
<comment type="caution">
    <text evidence="1">The sequence shown here is derived from an EMBL/GenBank/DDBJ whole genome shotgun (WGS) entry which is preliminary data.</text>
</comment>
<protein>
    <submittedName>
        <fullName evidence="1">Uncharacterized protein</fullName>
    </submittedName>
</protein>
<sequence>MAVVPSYCHFDREFVFEHGNVVGYSGGTTGLMLLEPTCSFNTLCTMLYNVTGWNPHIDHISIWTYFSSDGQLFYALIVDDMSLESGLGMMYIPVLGEGAPVEVSDGAFKGALTEWDERGGGAIVEYIPKESGEDSWPEPVSDENVEEEVEIPLPNIGVPPLEDGHDVPYPDTWIGEMDMNAGYMNTMIPTINEDNVPPPVDVQVGQRFMRKDALQST</sequence>
<dbReference type="EMBL" id="JAINDJ010000006">
    <property type="protein sequence ID" value="KAG9444897.1"/>
    <property type="molecule type" value="Genomic_DNA"/>
</dbReference>
<evidence type="ECO:0000313" key="1">
    <source>
        <dbReference type="EMBL" id="KAG9444897.1"/>
    </source>
</evidence>
<name>A0AAV7EBI5_ARIFI</name>
<evidence type="ECO:0000313" key="2">
    <source>
        <dbReference type="Proteomes" id="UP000825729"/>
    </source>
</evidence>
<keyword evidence="2" id="KW-1185">Reference proteome</keyword>
<organism evidence="1 2">
    <name type="scientific">Aristolochia fimbriata</name>
    <name type="common">White veined hardy Dutchman's pipe vine</name>
    <dbReference type="NCBI Taxonomy" id="158543"/>
    <lineage>
        <taxon>Eukaryota</taxon>
        <taxon>Viridiplantae</taxon>
        <taxon>Streptophyta</taxon>
        <taxon>Embryophyta</taxon>
        <taxon>Tracheophyta</taxon>
        <taxon>Spermatophyta</taxon>
        <taxon>Magnoliopsida</taxon>
        <taxon>Magnoliidae</taxon>
        <taxon>Piperales</taxon>
        <taxon>Aristolochiaceae</taxon>
        <taxon>Aristolochia</taxon>
    </lineage>
</organism>
<accession>A0AAV7EBI5</accession>
<gene>
    <name evidence="1" type="ORF">H6P81_016237</name>
</gene>
<reference evidence="1 2" key="1">
    <citation type="submission" date="2021-07" db="EMBL/GenBank/DDBJ databases">
        <title>The Aristolochia fimbriata genome: insights into angiosperm evolution, floral development and chemical biosynthesis.</title>
        <authorList>
            <person name="Jiao Y."/>
        </authorList>
    </citation>
    <scope>NUCLEOTIDE SEQUENCE [LARGE SCALE GENOMIC DNA]</scope>
    <source>
        <strain evidence="1">IBCAS-2021</strain>
        <tissue evidence="1">Leaf</tissue>
    </source>
</reference>
<proteinExistence type="predicted"/>
<dbReference type="AlphaFoldDB" id="A0AAV7EBI5"/>